<dbReference type="Gene3D" id="1.20.1330.10">
    <property type="entry name" value="f41 fragment of flagellin, N-terminal domain"/>
    <property type="match status" value="2"/>
</dbReference>
<dbReference type="InterPro" id="IPR001029">
    <property type="entry name" value="Flagellin_N"/>
</dbReference>
<dbReference type="Gene3D" id="6.10.10.10">
    <property type="entry name" value="Flagellar export chaperone, C-terminal domain"/>
    <property type="match status" value="1"/>
</dbReference>
<evidence type="ECO:0000259" key="5">
    <source>
        <dbReference type="Pfam" id="PF00669"/>
    </source>
</evidence>
<accession>A0A520RZC9</accession>
<evidence type="ECO:0000313" key="7">
    <source>
        <dbReference type="EMBL" id="RZO75590.1"/>
    </source>
</evidence>
<evidence type="ECO:0000313" key="8">
    <source>
        <dbReference type="Proteomes" id="UP000316199"/>
    </source>
</evidence>
<dbReference type="PANTHER" id="PTHR42792:SF2">
    <property type="entry name" value="FLAGELLIN"/>
    <property type="match status" value="1"/>
</dbReference>
<organism evidence="7 8">
    <name type="scientific">OM182 bacterium</name>
    <dbReference type="NCBI Taxonomy" id="2510334"/>
    <lineage>
        <taxon>Bacteria</taxon>
        <taxon>Pseudomonadati</taxon>
        <taxon>Pseudomonadota</taxon>
        <taxon>Gammaproteobacteria</taxon>
        <taxon>OMG group</taxon>
        <taxon>OM182 clade</taxon>
    </lineage>
</organism>
<dbReference type="EMBL" id="SHAG01000030">
    <property type="protein sequence ID" value="RZO75590.1"/>
    <property type="molecule type" value="Genomic_DNA"/>
</dbReference>
<dbReference type="InterPro" id="IPR046358">
    <property type="entry name" value="Flagellin_C"/>
</dbReference>
<keyword evidence="7" id="KW-0282">Flagellum</keyword>
<dbReference type="SUPFAM" id="SSF64518">
    <property type="entry name" value="Phase 1 flagellin"/>
    <property type="match status" value="1"/>
</dbReference>
<dbReference type="Pfam" id="PF00700">
    <property type="entry name" value="Flagellin_C"/>
    <property type="match status" value="1"/>
</dbReference>
<gene>
    <name evidence="7" type="ORF">EVA68_06635</name>
</gene>
<dbReference type="GO" id="GO:0005198">
    <property type="term" value="F:structural molecule activity"/>
    <property type="evidence" value="ECO:0007669"/>
    <property type="project" value="UniProtKB-UniRule"/>
</dbReference>
<dbReference type="Pfam" id="PF00669">
    <property type="entry name" value="Flagellin_N"/>
    <property type="match status" value="1"/>
</dbReference>
<proteinExistence type="inferred from homology"/>
<feature type="domain" description="Flagellin C-terminal" evidence="6">
    <location>
        <begin position="414"/>
        <end position="499"/>
    </location>
</feature>
<evidence type="ECO:0000256" key="4">
    <source>
        <dbReference type="RuleBase" id="RU362073"/>
    </source>
</evidence>
<dbReference type="InterPro" id="IPR001492">
    <property type="entry name" value="Flagellin"/>
</dbReference>
<name>A0A520RZC9_9GAMM</name>
<dbReference type="GO" id="GO:0009288">
    <property type="term" value="C:bacterial-type flagellum"/>
    <property type="evidence" value="ECO:0007669"/>
    <property type="project" value="UniProtKB-SubCell"/>
</dbReference>
<comment type="similarity">
    <text evidence="1 4">Belongs to the bacterial flagellin family.</text>
</comment>
<reference evidence="7 8" key="1">
    <citation type="submission" date="2019-02" db="EMBL/GenBank/DDBJ databases">
        <title>Prokaryotic population dynamics and viral predation in marine succession experiment using metagenomics: the confinement effect.</title>
        <authorList>
            <person name="Haro-Moreno J.M."/>
            <person name="Rodriguez-Valera F."/>
            <person name="Lopez-Perez M."/>
        </authorList>
    </citation>
    <scope>NUCLEOTIDE SEQUENCE [LARGE SCALE GENOMIC DNA]</scope>
    <source>
        <strain evidence="7">MED-G157</strain>
    </source>
</reference>
<evidence type="ECO:0000256" key="3">
    <source>
        <dbReference type="ARBA" id="ARBA00023143"/>
    </source>
</evidence>
<sequence>MGMVLNTNIPSIQAQRALGESRKEMEIAMERLSTGSRINSAGDDAAGLAIVERMNTQIRGLGQATRNANDGIALIKTVENALVEVTGMLQRMRELAVQSASDTYTATERAFADNEVASLQLEISRVSLNTRYNGAQVLNGSFAAKSLQVGTEAGETIDFSIGNIESSKLGAYIIDGVTAAAVASSSTATNPTNAVADNENLSLTSYGISRTIDVELDDSAKNVARKINAVAASTQVVASAKSFAWFSTDTASTTTTARLKINGTETASFTMTANDVSDAIQKINAISSTSGVQASATGDYKILLKDSDGDDIVLINTSARTDLDIQAVGVNGVTPSGYDADSAVNGTNELTFTASGTGTDTVNIRGNLKLSSNQDFKINQATSTEYFTSGDTSAPLVNVTSVSVLTQITASNALAIIDGAIETVSSVRGSLGTLQNRLDYTVSNLLKVTEFTTAARSRIADADFAAETARLAKAQVLQQAGASMLSQANASTDTVLQLLRG</sequence>
<dbReference type="InterPro" id="IPR042187">
    <property type="entry name" value="Flagellin_C_sub2"/>
</dbReference>
<dbReference type="GO" id="GO:0005576">
    <property type="term" value="C:extracellular region"/>
    <property type="evidence" value="ECO:0007669"/>
    <property type="project" value="UniProtKB-SubCell"/>
</dbReference>
<evidence type="ECO:0000256" key="2">
    <source>
        <dbReference type="ARBA" id="ARBA00022525"/>
    </source>
</evidence>
<dbReference type="PRINTS" id="PR00207">
    <property type="entry name" value="FLAGELLIN"/>
</dbReference>
<comment type="caution">
    <text evidence="7">The sequence shown here is derived from an EMBL/GenBank/DDBJ whole genome shotgun (WGS) entry which is preliminary data.</text>
</comment>
<keyword evidence="2 4" id="KW-0964">Secreted</keyword>
<keyword evidence="7" id="KW-0969">Cilium</keyword>
<dbReference type="AlphaFoldDB" id="A0A520RZC9"/>
<dbReference type="Gene3D" id="3.30.70.2120">
    <property type="match status" value="1"/>
</dbReference>
<dbReference type="PANTHER" id="PTHR42792">
    <property type="entry name" value="FLAGELLIN"/>
    <property type="match status" value="1"/>
</dbReference>
<dbReference type="Proteomes" id="UP000316199">
    <property type="component" value="Unassembled WGS sequence"/>
</dbReference>
<evidence type="ECO:0000256" key="1">
    <source>
        <dbReference type="ARBA" id="ARBA00005709"/>
    </source>
</evidence>
<keyword evidence="3 4" id="KW-0975">Bacterial flagellum</keyword>
<keyword evidence="7" id="KW-0966">Cell projection</keyword>
<comment type="subcellular location">
    <subcellularLocation>
        <location evidence="4">Secreted</location>
    </subcellularLocation>
    <subcellularLocation>
        <location evidence="4">Bacterial flagellum</location>
    </subcellularLocation>
</comment>
<feature type="domain" description="Flagellin N-terminal" evidence="5">
    <location>
        <begin position="6"/>
        <end position="142"/>
    </location>
</feature>
<comment type="function">
    <text evidence="4">Flagellin is the subunit protein which polymerizes to form the filaments of bacterial flagella.</text>
</comment>
<evidence type="ECO:0000259" key="6">
    <source>
        <dbReference type="Pfam" id="PF00700"/>
    </source>
</evidence>
<protein>
    <recommendedName>
        <fullName evidence="4">Flagellin</fullName>
    </recommendedName>
</protein>